<dbReference type="RefSeq" id="WP_119533264.1">
    <property type="nucleotide sequence ID" value="NZ_QXTF01000002.1"/>
</dbReference>
<name>A0A418Q049_9SPHN</name>
<dbReference type="SUPFAM" id="SSF141986">
    <property type="entry name" value="LD-carboxypeptidase A C-terminal domain-like"/>
    <property type="match status" value="1"/>
</dbReference>
<dbReference type="EMBL" id="QXTF01000002">
    <property type="protein sequence ID" value="RIX29375.1"/>
    <property type="molecule type" value="Genomic_DNA"/>
</dbReference>
<dbReference type="InterPro" id="IPR027461">
    <property type="entry name" value="Carboxypeptidase_A_C_sf"/>
</dbReference>
<dbReference type="PANTHER" id="PTHR30237:SF2">
    <property type="entry name" value="MUREIN TETRAPEPTIDE CARBOXYPEPTIDASE"/>
    <property type="match status" value="1"/>
</dbReference>
<dbReference type="AlphaFoldDB" id="A0A418Q049"/>
<dbReference type="CDD" id="cd07025">
    <property type="entry name" value="Peptidase_S66"/>
    <property type="match status" value="1"/>
</dbReference>
<protein>
    <submittedName>
        <fullName evidence="8">LD-carboxypeptidase</fullName>
    </submittedName>
</protein>
<dbReference type="InterPro" id="IPR040449">
    <property type="entry name" value="Peptidase_S66_N"/>
</dbReference>
<dbReference type="Pfam" id="PF17676">
    <property type="entry name" value="Peptidase_S66C"/>
    <property type="match status" value="1"/>
</dbReference>
<sequence>MKIAVVAPSCTLKPEAAEAVAAIARARGDVDLAIHPQCFLSDGHFAGHDEARLMALREVMADESIDAVWFARGGYGSNRIAEAAAAELPAAAKRKTYLGYSDAGFLLAAFDKAGLMVAHGPMVQDVVREGGEAAVHRALDWLVNRDEGALDAGVRFGQRTMAFNLTVLSNLLGTAIEPDFSGADLLIEDVAEHEYRIDRAMFHVTGSPAIRRIASLRMGRMSEIPENDPVFGSDAESIVREWCGRSGIVFGGIADIGHDAANRIVPFDLARN</sequence>
<keyword evidence="9" id="KW-1185">Reference proteome</keyword>
<keyword evidence="3" id="KW-0645">Protease</keyword>
<dbReference type="GO" id="GO:0008236">
    <property type="term" value="F:serine-type peptidase activity"/>
    <property type="evidence" value="ECO:0007669"/>
    <property type="project" value="UniProtKB-KW"/>
</dbReference>
<reference evidence="8 9" key="1">
    <citation type="submission" date="2018-09" db="EMBL/GenBank/DDBJ databases">
        <title>Sphingomonas sp. DAC4.</title>
        <authorList>
            <person name="Seo T."/>
        </authorList>
    </citation>
    <scope>NUCLEOTIDE SEQUENCE [LARGE SCALE GENOMIC DNA]</scope>
    <source>
        <strain evidence="8 9">DAC4</strain>
    </source>
</reference>
<comment type="similarity">
    <text evidence="1">Belongs to the peptidase S66 family.</text>
</comment>
<keyword evidence="4" id="KW-0378">Hydrolase</keyword>
<evidence type="ECO:0000256" key="2">
    <source>
        <dbReference type="ARBA" id="ARBA00022645"/>
    </source>
</evidence>
<evidence type="ECO:0000256" key="3">
    <source>
        <dbReference type="ARBA" id="ARBA00022670"/>
    </source>
</evidence>
<evidence type="ECO:0000259" key="7">
    <source>
        <dbReference type="Pfam" id="PF17676"/>
    </source>
</evidence>
<dbReference type="SUPFAM" id="SSF52317">
    <property type="entry name" value="Class I glutamine amidotransferase-like"/>
    <property type="match status" value="1"/>
</dbReference>
<evidence type="ECO:0000259" key="6">
    <source>
        <dbReference type="Pfam" id="PF02016"/>
    </source>
</evidence>
<dbReference type="OrthoDB" id="9807329at2"/>
<dbReference type="Gene3D" id="3.40.50.10740">
    <property type="entry name" value="Class I glutamine amidotransferase-like"/>
    <property type="match status" value="1"/>
</dbReference>
<dbReference type="InterPro" id="IPR003507">
    <property type="entry name" value="S66_fam"/>
</dbReference>
<dbReference type="GO" id="GO:0004180">
    <property type="term" value="F:carboxypeptidase activity"/>
    <property type="evidence" value="ECO:0007669"/>
    <property type="project" value="UniProtKB-KW"/>
</dbReference>
<evidence type="ECO:0000256" key="5">
    <source>
        <dbReference type="ARBA" id="ARBA00022825"/>
    </source>
</evidence>
<evidence type="ECO:0000256" key="4">
    <source>
        <dbReference type="ARBA" id="ARBA00022801"/>
    </source>
</evidence>
<dbReference type="InterPro" id="IPR029062">
    <property type="entry name" value="Class_I_gatase-like"/>
</dbReference>
<dbReference type="Gene3D" id="3.50.30.60">
    <property type="entry name" value="LD-carboxypeptidase A C-terminal domain-like"/>
    <property type="match status" value="1"/>
</dbReference>
<keyword evidence="5" id="KW-0720">Serine protease</keyword>
<dbReference type="GO" id="GO:0006508">
    <property type="term" value="P:proteolysis"/>
    <property type="evidence" value="ECO:0007669"/>
    <property type="project" value="UniProtKB-KW"/>
</dbReference>
<gene>
    <name evidence="8" type="ORF">D3M59_08780</name>
</gene>
<organism evidence="8 9">
    <name type="scientific">Sphingomonas edaphi</name>
    <dbReference type="NCBI Taxonomy" id="2315689"/>
    <lineage>
        <taxon>Bacteria</taxon>
        <taxon>Pseudomonadati</taxon>
        <taxon>Pseudomonadota</taxon>
        <taxon>Alphaproteobacteria</taxon>
        <taxon>Sphingomonadales</taxon>
        <taxon>Sphingomonadaceae</taxon>
        <taxon>Sphingomonas</taxon>
    </lineage>
</organism>
<keyword evidence="2 8" id="KW-0121">Carboxypeptidase</keyword>
<feature type="domain" description="LD-carboxypeptidase C-terminal" evidence="7">
    <location>
        <begin position="164"/>
        <end position="267"/>
    </location>
</feature>
<dbReference type="InterPro" id="IPR027478">
    <property type="entry name" value="LdcA_N"/>
</dbReference>
<evidence type="ECO:0000313" key="8">
    <source>
        <dbReference type="EMBL" id="RIX29375.1"/>
    </source>
</evidence>
<accession>A0A418Q049</accession>
<feature type="domain" description="LD-carboxypeptidase N-terminal" evidence="6">
    <location>
        <begin position="3"/>
        <end position="120"/>
    </location>
</feature>
<dbReference type="Proteomes" id="UP000285023">
    <property type="component" value="Unassembled WGS sequence"/>
</dbReference>
<evidence type="ECO:0000256" key="1">
    <source>
        <dbReference type="ARBA" id="ARBA00010233"/>
    </source>
</evidence>
<dbReference type="Pfam" id="PF02016">
    <property type="entry name" value="Peptidase_S66"/>
    <property type="match status" value="1"/>
</dbReference>
<dbReference type="InterPro" id="IPR040921">
    <property type="entry name" value="Peptidase_S66C"/>
</dbReference>
<evidence type="ECO:0000313" key="9">
    <source>
        <dbReference type="Proteomes" id="UP000285023"/>
    </source>
</evidence>
<dbReference type="PANTHER" id="PTHR30237">
    <property type="entry name" value="MURAMOYLTETRAPEPTIDE CARBOXYPEPTIDASE"/>
    <property type="match status" value="1"/>
</dbReference>
<proteinExistence type="inferred from homology"/>
<comment type="caution">
    <text evidence="8">The sequence shown here is derived from an EMBL/GenBank/DDBJ whole genome shotgun (WGS) entry which is preliminary data.</text>
</comment>